<evidence type="ECO:0000256" key="11">
    <source>
        <dbReference type="ARBA" id="ARBA00022840"/>
    </source>
</evidence>
<feature type="active site" description="Nucleophile" evidence="15">
    <location>
        <position position="994"/>
    </location>
</feature>
<dbReference type="InterPro" id="IPR006407">
    <property type="entry name" value="GlgB"/>
</dbReference>
<dbReference type="GO" id="GO:0005829">
    <property type="term" value="C:cytosol"/>
    <property type="evidence" value="ECO:0007669"/>
    <property type="project" value="TreeGrafter"/>
</dbReference>
<comment type="similarity">
    <text evidence="3">Belongs to the aminoglycoside phosphotransferase family.</text>
</comment>
<dbReference type="STRING" id="478801.Ksed_09520"/>
<dbReference type="Pfam" id="PF22019">
    <property type="entry name" value="GlgB_N"/>
    <property type="match status" value="1"/>
</dbReference>
<dbReference type="KEGG" id="kse:Ksed_09520"/>
<dbReference type="SUPFAM" id="SSF56112">
    <property type="entry name" value="Protein kinase-like (PK-like)"/>
    <property type="match status" value="1"/>
</dbReference>
<evidence type="ECO:0000256" key="4">
    <source>
        <dbReference type="ARBA" id="ARBA00009000"/>
    </source>
</evidence>
<dbReference type="InterPro" id="IPR011009">
    <property type="entry name" value="Kinase-like_dom_sf"/>
</dbReference>
<dbReference type="InterPro" id="IPR054169">
    <property type="entry name" value="GlgB_N"/>
</dbReference>
<dbReference type="GO" id="GO:0005524">
    <property type="term" value="F:ATP binding"/>
    <property type="evidence" value="ECO:0007669"/>
    <property type="project" value="UniProtKB-KW"/>
</dbReference>
<keyword evidence="12 15" id="KW-0320">Glycogen biosynthesis</keyword>
<dbReference type="SUPFAM" id="SSF81296">
    <property type="entry name" value="E set domains"/>
    <property type="match status" value="2"/>
</dbReference>
<evidence type="ECO:0000313" key="19">
    <source>
        <dbReference type="Proteomes" id="UP000006666"/>
    </source>
</evidence>
<dbReference type="GO" id="GO:0005978">
    <property type="term" value="P:glycogen biosynthetic process"/>
    <property type="evidence" value="ECO:0007669"/>
    <property type="project" value="UniProtKB-UniRule"/>
</dbReference>
<dbReference type="Gene3D" id="3.20.20.80">
    <property type="entry name" value="Glycosidases"/>
    <property type="match status" value="1"/>
</dbReference>
<evidence type="ECO:0000256" key="14">
    <source>
        <dbReference type="ARBA" id="ARBA00049067"/>
    </source>
</evidence>
<keyword evidence="11" id="KW-0067">ATP-binding</keyword>
<feature type="compositionally biased region" description="Low complexity" evidence="16">
    <location>
        <begin position="77"/>
        <end position="88"/>
    </location>
</feature>
<dbReference type="InterPro" id="IPR040999">
    <property type="entry name" value="Mak_N_cap"/>
</dbReference>
<evidence type="ECO:0000313" key="18">
    <source>
        <dbReference type="EMBL" id="ACV05998.1"/>
    </source>
</evidence>
<comment type="pathway">
    <text evidence="2 15">Glycan biosynthesis; glycogen biosynthesis.</text>
</comment>
<feature type="region of interest" description="Disordered" evidence="16">
    <location>
        <begin position="74"/>
        <end position="105"/>
    </location>
</feature>
<dbReference type="EC" id="2.4.1.18" evidence="15"/>
<dbReference type="NCBIfam" id="TIGR01515">
    <property type="entry name" value="branching_enzym"/>
    <property type="match status" value="1"/>
</dbReference>
<evidence type="ECO:0000256" key="3">
    <source>
        <dbReference type="ARBA" id="ARBA00006219"/>
    </source>
</evidence>
<dbReference type="InterPro" id="IPR006047">
    <property type="entry name" value="GH13_cat_dom"/>
</dbReference>
<keyword evidence="7 15" id="KW-0328">Glycosyltransferase</keyword>
<dbReference type="InterPro" id="IPR013780">
    <property type="entry name" value="Glyco_hydro_b"/>
</dbReference>
<evidence type="ECO:0000256" key="15">
    <source>
        <dbReference type="HAMAP-Rule" id="MF_00685"/>
    </source>
</evidence>
<dbReference type="Pfam" id="PF02806">
    <property type="entry name" value="Alpha-amylase_C"/>
    <property type="match status" value="1"/>
</dbReference>
<gene>
    <name evidence="15" type="primary">glgB</name>
    <name evidence="18" type="ordered locus">Ksed_09520</name>
</gene>
<accession>C7NFZ8</accession>
<keyword evidence="10" id="KW-0418">Kinase</keyword>
<dbReference type="InterPro" id="IPR013783">
    <property type="entry name" value="Ig-like_fold"/>
</dbReference>
<comment type="catalytic activity">
    <reaction evidence="1 15">
        <text>Transfers a segment of a (1-&gt;4)-alpha-D-glucan chain to a primary hydroxy group in a similar glucan chain.</text>
        <dbReference type="EC" id="2.4.1.18"/>
    </reaction>
</comment>
<dbReference type="CDD" id="cd11322">
    <property type="entry name" value="AmyAc_Glg_BE"/>
    <property type="match status" value="1"/>
</dbReference>
<name>C7NFZ8_KYTSD</name>
<proteinExistence type="inferred from homology"/>
<evidence type="ECO:0000256" key="8">
    <source>
        <dbReference type="ARBA" id="ARBA00022679"/>
    </source>
</evidence>
<feature type="compositionally biased region" description="Low complexity" evidence="16">
    <location>
        <begin position="515"/>
        <end position="531"/>
    </location>
</feature>
<evidence type="ECO:0000256" key="1">
    <source>
        <dbReference type="ARBA" id="ARBA00000826"/>
    </source>
</evidence>
<dbReference type="EMBL" id="CP001686">
    <property type="protein sequence ID" value="ACV05998.1"/>
    <property type="molecule type" value="Genomic_DNA"/>
</dbReference>
<dbReference type="InterPro" id="IPR006048">
    <property type="entry name" value="A-amylase/branching_C"/>
</dbReference>
<dbReference type="UniPathway" id="UPA00164"/>
<dbReference type="NCBIfam" id="NF008967">
    <property type="entry name" value="PRK12313.1"/>
    <property type="match status" value="1"/>
</dbReference>
<keyword evidence="19" id="KW-1185">Reference proteome</keyword>
<comment type="subunit">
    <text evidence="5 15">Monomer.</text>
</comment>
<dbReference type="CAZy" id="CBM48">
    <property type="family name" value="Carbohydrate-Binding Module Family 48"/>
</dbReference>
<evidence type="ECO:0000256" key="16">
    <source>
        <dbReference type="SAM" id="MobiDB-lite"/>
    </source>
</evidence>
<dbReference type="Pfam" id="PF18085">
    <property type="entry name" value="Mak_N_cap"/>
    <property type="match status" value="1"/>
</dbReference>
<dbReference type="GO" id="GO:0004553">
    <property type="term" value="F:hydrolase activity, hydrolyzing O-glycosyl compounds"/>
    <property type="evidence" value="ECO:0007669"/>
    <property type="project" value="InterPro"/>
</dbReference>
<evidence type="ECO:0000256" key="10">
    <source>
        <dbReference type="ARBA" id="ARBA00022777"/>
    </source>
</evidence>
<dbReference type="Gene3D" id="3.90.1200.10">
    <property type="match status" value="1"/>
</dbReference>
<dbReference type="Pfam" id="PF02922">
    <property type="entry name" value="CBM_48"/>
    <property type="match status" value="1"/>
</dbReference>
<keyword evidence="6 15" id="KW-0321">Glycogen metabolism</keyword>
<evidence type="ECO:0000256" key="5">
    <source>
        <dbReference type="ARBA" id="ARBA00011245"/>
    </source>
</evidence>
<comment type="catalytic activity">
    <reaction evidence="14">
        <text>D-maltose + ATP = alpha-maltose 1-phosphate + ADP + H(+)</text>
        <dbReference type="Rhea" id="RHEA:31915"/>
        <dbReference type="ChEBI" id="CHEBI:15378"/>
        <dbReference type="ChEBI" id="CHEBI:17306"/>
        <dbReference type="ChEBI" id="CHEBI:30616"/>
        <dbReference type="ChEBI" id="CHEBI:63576"/>
        <dbReference type="ChEBI" id="CHEBI:456216"/>
        <dbReference type="EC" id="2.7.1.175"/>
    </reaction>
</comment>
<dbReference type="NCBIfam" id="NF003811">
    <property type="entry name" value="PRK05402.1"/>
    <property type="match status" value="1"/>
</dbReference>
<evidence type="ECO:0000256" key="13">
    <source>
        <dbReference type="ARBA" id="ARBA00023277"/>
    </source>
</evidence>
<dbReference type="Gene3D" id="2.60.40.1180">
    <property type="entry name" value="Golgi alpha-mannosidase II"/>
    <property type="match status" value="1"/>
</dbReference>
<feature type="active site" description="Proton donor" evidence="15">
    <location>
        <position position="1047"/>
    </location>
</feature>
<dbReference type="FunFam" id="3.20.20.80:FF:000003">
    <property type="entry name" value="1,4-alpha-glucan branching enzyme GlgB"/>
    <property type="match status" value="1"/>
</dbReference>
<evidence type="ECO:0000256" key="7">
    <source>
        <dbReference type="ARBA" id="ARBA00022676"/>
    </source>
</evidence>
<evidence type="ECO:0000256" key="2">
    <source>
        <dbReference type="ARBA" id="ARBA00004964"/>
    </source>
</evidence>
<dbReference type="Proteomes" id="UP000006666">
    <property type="component" value="Chromosome"/>
</dbReference>
<dbReference type="CDD" id="cd02855">
    <property type="entry name" value="E_set_GBE_prok_N"/>
    <property type="match status" value="1"/>
</dbReference>
<dbReference type="FunFam" id="2.60.40.1180:FF:000002">
    <property type="entry name" value="1,4-alpha-glucan branching enzyme GlgB"/>
    <property type="match status" value="1"/>
</dbReference>
<evidence type="ECO:0000259" key="17">
    <source>
        <dbReference type="SMART" id="SM00642"/>
    </source>
</evidence>
<dbReference type="PANTHER" id="PTHR43651:SF3">
    <property type="entry name" value="1,4-ALPHA-GLUCAN-BRANCHING ENZYME"/>
    <property type="match status" value="1"/>
</dbReference>
<dbReference type="RefSeq" id="WP_012802412.1">
    <property type="nucleotide sequence ID" value="NC_013169.1"/>
</dbReference>
<dbReference type="SUPFAM" id="SSF51445">
    <property type="entry name" value="(Trans)glycosidases"/>
    <property type="match status" value="1"/>
</dbReference>
<dbReference type="eggNOG" id="COG0296">
    <property type="taxonomic scope" value="Bacteria"/>
</dbReference>
<dbReference type="InterPro" id="IPR017853">
    <property type="entry name" value="GH"/>
</dbReference>
<comment type="similarity">
    <text evidence="4 15">Belongs to the glycosyl hydrolase 13 family. GlgB subfamily.</text>
</comment>
<keyword evidence="13 15" id="KW-0119">Carbohydrate metabolism</keyword>
<dbReference type="Gene3D" id="2.60.40.10">
    <property type="entry name" value="Immunoglobulins"/>
    <property type="match status" value="2"/>
</dbReference>
<sequence length="1320" mass="143478">MSTATLKHLLEDWLPRQRWFAGKGHTPRLQRIGTVRMGDVVDPAGQTVALSTVYVADRATVPATVYQVPLSVHPLPSGDAGDSSDGPGSSDGSGTDAGKGAAQPVGGRIGEISLATMGLSSDPLARGTVHDAAHDPAYAAAVMAMADRESTYGQGVATMRGNQLRPRRPHKAPYIVTGSRVLPGEQSNTSIIVTTLGGRPNAPQRETAIVKLFRVVQVGANPDVELQLELARQGSTVIPTPLGAVEGSWPDPETGEERRGHLAFASEYLGDVDDAWRVALRSAARGKKFLKRARRLGESVAQVHAELATALGTVQVDHTHRQELTDRLRTRLQAALAQAPELEPLRAEATARIDALEALSWPALQRVHGDLHLGQVLDVPDRGWVVLDFEGEPLRPVAERRAPDLPLRDVAGMLRSFDYVAGSLAHDESEGADHEATLAAWVQGVRAAFLEGYRSVAGDRGTEPRLLLEALEVDKAFYEVVYERHNRPDWVDIPVSALERLLGTSVGSAEAGTEPGEPTTAAPSGTAATEPGAEEHGTTEGARPQGGATRLELAPAPQDGHPGTQPTSPPAEPTDPAGISREEAHRIVEGRSHDPHAVLGLHPVADGIVIRALRPRARRVVALLPDGSRHELHHLADGIFGAHLPGQSPTDYRLEVVWPLPATADEARSDHAAEAQPRVQDDGYRYLPGVGEMDLHLIGEGRHERLWTVLGAHVRTHDGPMGASSGVAFTVWAPHAHGVRVVGDFNHWDGTGHPMRALGSSGVWELFVPGIGAGERYKFQITTAQGTTVTKADPMARRTELPPATASIVDDSHAEGYPWTDADWLARRAEGTPQTAPMSTYEVHLGSWRQGLGYTELAEQLVQHVTDLGFTHVELLPVAEHPYAPSWGYQVTGYYAPTSRFGSPDEFRHLVDALHAAGIGVILDWVPGHFPKDEWALARFDGQPLYEHPDPRRGDQPDWGTHVFDFGRHEVRNFLVANVLYWMEEFHVDGIRVDAVASMLYLDYSRAAGEWLPNQYGGRENLEAVQLLQETNATAHRLFPGIVTIAEESTAWPGVTAPTHEGGLGFSMKWNMGWMHDTLEYASKDPVHRQFHHHELTFSMVYAYSENYVLPISHDEVVHGKGSLVTKMPGDTWQKYAGVRVYLAFMWAHPGKKLLFMGSELGVPREWSEGTSLDFDIAGDPLRHGVQSAVRDLNRRYAELPALWQLDHQPTGFRWIDAENAAGNMVSFLRFGERPGDPGGTLAVLANFSGAPHEDFRVGLPHAGRWREVLNTDAVEYGGSGVGNLGEVVAEDVPWDGLPASAVVRVPPLGAVWFTPVQEG</sequence>
<keyword evidence="8 15" id="KW-0808">Transferase</keyword>
<evidence type="ECO:0000256" key="9">
    <source>
        <dbReference type="ARBA" id="ARBA00022741"/>
    </source>
</evidence>
<dbReference type="Pfam" id="PF00128">
    <property type="entry name" value="Alpha-amylase"/>
    <property type="match status" value="1"/>
</dbReference>
<dbReference type="GO" id="GO:0016301">
    <property type="term" value="F:kinase activity"/>
    <property type="evidence" value="ECO:0007669"/>
    <property type="project" value="UniProtKB-KW"/>
</dbReference>
<dbReference type="InterPro" id="IPR004193">
    <property type="entry name" value="Glyco_hydro_13_N"/>
</dbReference>
<dbReference type="CAZy" id="GH13">
    <property type="family name" value="Glycoside Hydrolase Family 13"/>
</dbReference>
<evidence type="ECO:0000256" key="6">
    <source>
        <dbReference type="ARBA" id="ARBA00022600"/>
    </source>
</evidence>
<feature type="domain" description="Glycosyl hydrolase family 13 catalytic" evidence="17">
    <location>
        <begin position="842"/>
        <end position="1183"/>
    </location>
</feature>
<protein>
    <recommendedName>
        <fullName evidence="15">1,4-alpha-glucan branching enzyme GlgB</fullName>
        <ecNumber evidence="15">2.4.1.18</ecNumber>
    </recommendedName>
    <alternativeName>
        <fullName evidence="15">1,4-alpha-D-glucan:1,4-alpha-D-glucan 6-glucosyl-transferase</fullName>
    </alternativeName>
    <alternativeName>
        <fullName evidence="15">Alpha-(1-&gt;4)-glucan branching enzyme</fullName>
    </alternativeName>
    <alternativeName>
        <fullName evidence="15">Glycogen branching enzyme</fullName>
        <shortName evidence="15">BE</shortName>
    </alternativeName>
</protein>
<dbReference type="GO" id="GO:0003844">
    <property type="term" value="F:1,4-alpha-glucan branching enzyme activity"/>
    <property type="evidence" value="ECO:0007669"/>
    <property type="project" value="UniProtKB-UniRule"/>
</dbReference>
<dbReference type="SMART" id="SM00642">
    <property type="entry name" value="Aamy"/>
    <property type="match status" value="1"/>
</dbReference>
<dbReference type="HOGENOM" id="CLU_004245_6_0_11"/>
<feature type="region of interest" description="Disordered" evidence="16">
    <location>
        <begin position="506"/>
        <end position="578"/>
    </location>
</feature>
<organism evidence="18 19">
    <name type="scientific">Kytococcus sedentarius (strain ATCC 14392 / DSM 20547 / JCM 11482 / CCUG 33030 / NBRC 15357 / NCTC 11040 / CCM 314 / 541)</name>
    <name type="common">Micrococcus sedentarius</name>
    <dbReference type="NCBI Taxonomy" id="478801"/>
    <lineage>
        <taxon>Bacteria</taxon>
        <taxon>Bacillati</taxon>
        <taxon>Actinomycetota</taxon>
        <taxon>Actinomycetes</taxon>
        <taxon>Micrococcales</taxon>
        <taxon>Kytococcaceae</taxon>
        <taxon>Kytococcus</taxon>
    </lineage>
</organism>
<comment type="function">
    <text evidence="15">Catalyzes the formation of the alpha-1,6-glucosidic linkages in glycogen by scission of a 1,4-alpha-linked oligosaccharide from growing alpha-1,4-glucan chains and the subsequent attachment of the oligosaccharide to the alpha-1,6 position.</text>
</comment>
<dbReference type="InterPro" id="IPR044143">
    <property type="entry name" value="GlgB_N_E_set_prok"/>
</dbReference>
<dbReference type="SUPFAM" id="SSF51011">
    <property type="entry name" value="Glycosyl hydrolase domain"/>
    <property type="match status" value="1"/>
</dbReference>
<dbReference type="PANTHER" id="PTHR43651">
    <property type="entry name" value="1,4-ALPHA-GLUCAN-BRANCHING ENZYME"/>
    <property type="match status" value="1"/>
</dbReference>
<keyword evidence="9" id="KW-0547">Nucleotide-binding</keyword>
<dbReference type="GO" id="GO:0043169">
    <property type="term" value="F:cation binding"/>
    <property type="evidence" value="ECO:0007669"/>
    <property type="project" value="InterPro"/>
</dbReference>
<dbReference type="FunFam" id="2.60.40.10:FF:000169">
    <property type="entry name" value="1,4-alpha-glucan branching enzyme GlgB"/>
    <property type="match status" value="1"/>
</dbReference>
<dbReference type="HAMAP" id="MF_00685">
    <property type="entry name" value="GlgB"/>
    <property type="match status" value="1"/>
</dbReference>
<dbReference type="eggNOG" id="COG3281">
    <property type="taxonomic scope" value="Bacteria"/>
</dbReference>
<dbReference type="InterPro" id="IPR014756">
    <property type="entry name" value="Ig_E-set"/>
</dbReference>
<evidence type="ECO:0000256" key="12">
    <source>
        <dbReference type="ARBA" id="ARBA00023056"/>
    </source>
</evidence>
<reference evidence="18 19" key="1">
    <citation type="journal article" date="2009" name="Stand. Genomic Sci.">
        <title>Complete genome sequence of Kytococcus sedentarius type strain (541).</title>
        <authorList>
            <person name="Sims D."/>
            <person name="Brettin T."/>
            <person name="Detter J.C."/>
            <person name="Han C."/>
            <person name="Lapidus A."/>
            <person name="Copeland A."/>
            <person name="Glavina Del Rio T."/>
            <person name="Nolan M."/>
            <person name="Chen F."/>
            <person name="Lucas S."/>
            <person name="Tice H."/>
            <person name="Cheng J.F."/>
            <person name="Bruce D."/>
            <person name="Goodwin L."/>
            <person name="Pitluck S."/>
            <person name="Ovchinnikova G."/>
            <person name="Pati A."/>
            <person name="Ivanova N."/>
            <person name="Mavrommatis K."/>
            <person name="Chen A."/>
            <person name="Palaniappan K."/>
            <person name="D'haeseleer P."/>
            <person name="Chain P."/>
            <person name="Bristow J."/>
            <person name="Eisen J.A."/>
            <person name="Markowitz V."/>
            <person name="Hugenholtz P."/>
            <person name="Schneider S."/>
            <person name="Goker M."/>
            <person name="Pukall R."/>
            <person name="Kyrpides N.C."/>
            <person name="Klenk H.P."/>
        </authorList>
    </citation>
    <scope>NUCLEOTIDE SEQUENCE [LARGE SCALE GENOMIC DNA]</scope>
    <source>
        <strain evidence="19">ATCC 14392 / DSM 20547 / JCM 11482 / CCUG 33030 / NBRC 15357 / NCTC 11040 / CCM 314 / 541</strain>
    </source>
</reference>